<name>A0A498BYU8_9GAMM</name>
<feature type="transmembrane region" description="Helical" evidence="2">
    <location>
        <begin position="12"/>
        <end position="35"/>
    </location>
</feature>
<keyword evidence="2" id="KW-1133">Transmembrane helix</keyword>
<accession>A0A498BYU8</accession>
<keyword evidence="2" id="KW-0472">Membrane</keyword>
<protein>
    <submittedName>
        <fullName evidence="3">Multisubunit sodium/proton antiporter MrpG subunit</fullName>
    </submittedName>
</protein>
<dbReference type="PANTHER" id="PTHR34703">
    <property type="entry name" value="ANTIPORTER SUBUNIT MNHG2-RELATED"/>
    <property type="match status" value="1"/>
</dbReference>
<dbReference type="AlphaFoldDB" id="A0A498BYU8"/>
<comment type="caution">
    <text evidence="3">The sequence shown here is derived from an EMBL/GenBank/DDBJ whole genome shotgun (WGS) entry which is preliminary data.</text>
</comment>
<evidence type="ECO:0000313" key="3">
    <source>
        <dbReference type="EMBL" id="RLK48562.1"/>
    </source>
</evidence>
<proteinExistence type="predicted"/>
<dbReference type="Proteomes" id="UP000275461">
    <property type="component" value="Unassembled WGS sequence"/>
</dbReference>
<dbReference type="InterPro" id="IPR005133">
    <property type="entry name" value="PhaG_MnhG_YufB"/>
</dbReference>
<dbReference type="RefSeq" id="WP_211328271.1">
    <property type="nucleotide sequence ID" value="NZ_RCDA01000002.1"/>
</dbReference>
<dbReference type="Pfam" id="PF03334">
    <property type="entry name" value="PhaG_MnhG_YufB"/>
    <property type="match status" value="1"/>
</dbReference>
<organism evidence="3 4">
    <name type="scientific">Alkalispirillum mobile</name>
    <dbReference type="NCBI Taxonomy" id="85925"/>
    <lineage>
        <taxon>Bacteria</taxon>
        <taxon>Pseudomonadati</taxon>
        <taxon>Pseudomonadota</taxon>
        <taxon>Gammaproteobacteria</taxon>
        <taxon>Chromatiales</taxon>
        <taxon>Ectothiorhodospiraceae</taxon>
        <taxon>Alkalispirillum</taxon>
    </lineage>
</organism>
<dbReference type="EMBL" id="RCDA01000002">
    <property type="protein sequence ID" value="RLK48562.1"/>
    <property type="molecule type" value="Genomic_DNA"/>
</dbReference>
<gene>
    <name evidence="3" type="ORF">DFR31_1667</name>
</gene>
<feature type="transmembrane region" description="Helical" evidence="2">
    <location>
        <begin position="69"/>
        <end position="90"/>
    </location>
</feature>
<feature type="region of interest" description="Disordered" evidence="1">
    <location>
        <begin position="114"/>
        <end position="139"/>
    </location>
</feature>
<evidence type="ECO:0000256" key="2">
    <source>
        <dbReference type="SAM" id="Phobius"/>
    </source>
</evidence>
<dbReference type="GO" id="GO:0015385">
    <property type="term" value="F:sodium:proton antiporter activity"/>
    <property type="evidence" value="ECO:0007669"/>
    <property type="project" value="TreeGrafter"/>
</dbReference>
<evidence type="ECO:0000313" key="4">
    <source>
        <dbReference type="Proteomes" id="UP000275461"/>
    </source>
</evidence>
<reference evidence="3 4" key="1">
    <citation type="submission" date="2018-10" db="EMBL/GenBank/DDBJ databases">
        <title>Genomic Encyclopedia of Type Strains, Phase IV (KMG-IV): sequencing the most valuable type-strain genomes for metagenomic binning, comparative biology and taxonomic classification.</title>
        <authorList>
            <person name="Goeker M."/>
        </authorList>
    </citation>
    <scope>NUCLEOTIDE SEQUENCE [LARGE SCALE GENOMIC DNA]</scope>
    <source>
        <strain evidence="3 4">DSM 12769</strain>
    </source>
</reference>
<feature type="transmembrane region" description="Helical" evidence="2">
    <location>
        <begin position="47"/>
        <end position="63"/>
    </location>
</feature>
<sequence length="139" mass="14636">MTEFLSTLSGLLVGFLLLLGAGFMVLAAVGILRLPDLPTRMHASTKAGALGASLTMLAVAFHLPEGAVVARALAVIVFILLTAPVAAHVIGRAGYFVGVPLWKGTVKDELKKHYDPESHSLESGFESRRSETGADQPGR</sequence>
<dbReference type="PANTHER" id="PTHR34703:SF1">
    <property type="entry name" value="ANTIPORTER SUBUNIT MNHG2-RELATED"/>
    <property type="match status" value="1"/>
</dbReference>
<keyword evidence="4" id="KW-1185">Reference proteome</keyword>
<dbReference type="NCBIfam" id="TIGR01300">
    <property type="entry name" value="CPA3_mnhG_phaG"/>
    <property type="match status" value="1"/>
</dbReference>
<keyword evidence="2" id="KW-0812">Transmembrane</keyword>
<evidence type="ECO:0000256" key="1">
    <source>
        <dbReference type="SAM" id="MobiDB-lite"/>
    </source>
</evidence>
<dbReference type="NCBIfam" id="NF009314">
    <property type="entry name" value="PRK12674.1-2"/>
    <property type="match status" value="1"/>
</dbReference>